<accession>A0ABR6AT25</accession>
<evidence type="ECO:0000313" key="2">
    <source>
        <dbReference type="EMBL" id="MBA8852595.1"/>
    </source>
</evidence>
<name>A0ABR6AT25_9HYPH</name>
<keyword evidence="1" id="KW-1133">Transmembrane helix</keyword>
<organism evidence="2 3">
    <name type="scientific">Brucella intermedia</name>
    <dbReference type="NCBI Taxonomy" id="94625"/>
    <lineage>
        <taxon>Bacteria</taxon>
        <taxon>Pseudomonadati</taxon>
        <taxon>Pseudomonadota</taxon>
        <taxon>Alphaproteobacteria</taxon>
        <taxon>Hyphomicrobiales</taxon>
        <taxon>Brucellaceae</taxon>
        <taxon>Brucella/Ochrobactrum group</taxon>
        <taxon>Brucella</taxon>
    </lineage>
</organism>
<comment type="caution">
    <text evidence="2">The sequence shown here is derived from an EMBL/GenBank/DDBJ whole genome shotgun (WGS) entry which is preliminary data.</text>
</comment>
<protein>
    <submittedName>
        <fullName evidence="2">Uncharacterized protein</fullName>
    </submittedName>
</protein>
<feature type="transmembrane region" description="Helical" evidence="1">
    <location>
        <begin position="34"/>
        <end position="54"/>
    </location>
</feature>
<reference evidence="2 3" key="1">
    <citation type="submission" date="2020-07" db="EMBL/GenBank/DDBJ databases">
        <title>Genomic Encyclopedia of Type Strains, Phase IV (KMG-V): Genome sequencing to study the core and pangenomes of soil and plant-associated prokaryotes.</title>
        <authorList>
            <person name="Whitman W."/>
        </authorList>
    </citation>
    <scope>NUCLEOTIDE SEQUENCE [LARGE SCALE GENOMIC DNA]</scope>
    <source>
        <strain evidence="2 3">RH4WT92</strain>
    </source>
</reference>
<dbReference type="Proteomes" id="UP000578622">
    <property type="component" value="Unassembled WGS sequence"/>
</dbReference>
<keyword evidence="1" id="KW-0812">Transmembrane</keyword>
<keyword evidence="3" id="KW-1185">Reference proteome</keyword>
<evidence type="ECO:0000256" key="1">
    <source>
        <dbReference type="SAM" id="Phobius"/>
    </source>
</evidence>
<proteinExistence type="predicted"/>
<dbReference type="EMBL" id="JACGXG010000005">
    <property type="protein sequence ID" value="MBA8852595.1"/>
    <property type="molecule type" value="Genomic_DNA"/>
</dbReference>
<keyword evidence="1" id="KW-0472">Membrane</keyword>
<gene>
    <name evidence="2" type="ORF">FHW20_003562</name>
</gene>
<sequence length="66" mass="7306">MSRIIFCTMQPKRDRARFDGTLPPGYLCFPAQDFILIICHAIIAFGTMAGGLSVPCQLFPQQAVKC</sequence>
<evidence type="ECO:0000313" key="3">
    <source>
        <dbReference type="Proteomes" id="UP000578622"/>
    </source>
</evidence>